<evidence type="ECO:0000313" key="7">
    <source>
        <dbReference type="EMBL" id="ORZ20631.1"/>
    </source>
</evidence>
<feature type="transmembrane region" description="Helical" evidence="6">
    <location>
        <begin position="24"/>
        <end position="42"/>
    </location>
</feature>
<evidence type="ECO:0000313" key="8">
    <source>
        <dbReference type="Proteomes" id="UP000193560"/>
    </source>
</evidence>
<protein>
    <submittedName>
        <fullName evidence="7">Uncharacterized protein</fullName>
    </submittedName>
</protein>
<comment type="caution">
    <text evidence="7">The sequence shown here is derived from an EMBL/GenBank/DDBJ whole genome shotgun (WGS) entry which is preliminary data.</text>
</comment>
<evidence type="ECO:0000256" key="4">
    <source>
        <dbReference type="ARBA" id="ARBA00022989"/>
    </source>
</evidence>
<evidence type="ECO:0000256" key="3">
    <source>
        <dbReference type="ARBA" id="ARBA00022692"/>
    </source>
</evidence>
<dbReference type="AlphaFoldDB" id="A0A1X2IQR0"/>
<reference evidence="7 8" key="1">
    <citation type="submission" date="2016-07" db="EMBL/GenBank/DDBJ databases">
        <title>Pervasive Adenine N6-methylation of Active Genes in Fungi.</title>
        <authorList>
            <consortium name="DOE Joint Genome Institute"/>
            <person name="Mondo S.J."/>
            <person name="Dannebaum R.O."/>
            <person name="Kuo R.C."/>
            <person name="Labutti K."/>
            <person name="Haridas S."/>
            <person name="Kuo A."/>
            <person name="Salamov A."/>
            <person name="Ahrendt S.R."/>
            <person name="Lipzen A."/>
            <person name="Sullivan W."/>
            <person name="Andreopoulos W.B."/>
            <person name="Clum A."/>
            <person name="Lindquist E."/>
            <person name="Daum C."/>
            <person name="Ramamoorthy G.K."/>
            <person name="Gryganskyi A."/>
            <person name="Culley D."/>
            <person name="Magnuson J.K."/>
            <person name="James T.Y."/>
            <person name="O'Malley M.A."/>
            <person name="Stajich J.E."/>
            <person name="Spatafora J.W."/>
            <person name="Visel A."/>
            <person name="Grigoriev I.V."/>
        </authorList>
    </citation>
    <scope>NUCLEOTIDE SEQUENCE [LARGE SCALE GENOMIC DNA]</scope>
    <source>
        <strain evidence="7 8">NRRL 1336</strain>
    </source>
</reference>
<dbReference type="Proteomes" id="UP000193560">
    <property type="component" value="Unassembled WGS sequence"/>
</dbReference>
<dbReference type="EMBL" id="MCGE01000006">
    <property type="protein sequence ID" value="ORZ20631.1"/>
    <property type="molecule type" value="Genomic_DNA"/>
</dbReference>
<comment type="subcellular location">
    <subcellularLocation>
        <location evidence="1">Membrane</location>
        <topology evidence="1">Multi-pass membrane protein</topology>
    </subcellularLocation>
</comment>
<organism evidence="7 8">
    <name type="scientific">Absidia repens</name>
    <dbReference type="NCBI Taxonomy" id="90262"/>
    <lineage>
        <taxon>Eukaryota</taxon>
        <taxon>Fungi</taxon>
        <taxon>Fungi incertae sedis</taxon>
        <taxon>Mucoromycota</taxon>
        <taxon>Mucoromycotina</taxon>
        <taxon>Mucoromycetes</taxon>
        <taxon>Mucorales</taxon>
        <taxon>Cunninghamellaceae</taxon>
        <taxon>Absidia</taxon>
    </lineage>
</organism>
<comment type="similarity">
    <text evidence="2">Belongs to the UPF0220 family.</text>
</comment>
<keyword evidence="5 6" id="KW-0472">Membrane</keyword>
<accession>A0A1X2IQR0</accession>
<name>A0A1X2IQR0_9FUNG</name>
<evidence type="ECO:0000256" key="5">
    <source>
        <dbReference type="ARBA" id="ARBA00023136"/>
    </source>
</evidence>
<evidence type="ECO:0000256" key="2">
    <source>
        <dbReference type="ARBA" id="ARBA00005335"/>
    </source>
</evidence>
<dbReference type="InterPro" id="IPR007919">
    <property type="entry name" value="UPF0220"/>
</dbReference>
<proteinExistence type="inferred from homology"/>
<dbReference type="PANTHER" id="PTHR13180">
    <property type="entry name" value="SMALL MEMBRANE PROTEIN-RELATED"/>
    <property type="match status" value="1"/>
</dbReference>
<gene>
    <name evidence="7" type="ORF">BCR42DRAFT_409173</name>
</gene>
<evidence type="ECO:0000256" key="6">
    <source>
        <dbReference type="SAM" id="Phobius"/>
    </source>
</evidence>
<keyword evidence="3 6" id="KW-0812">Transmembrane</keyword>
<dbReference type="Pfam" id="PF05255">
    <property type="entry name" value="UPF0220"/>
    <property type="match status" value="1"/>
</dbReference>
<feature type="transmembrane region" description="Helical" evidence="6">
    <location>
        <begin position="58"/>
        <end position="74"/>
    </location>
</feature>
<feature type="transmembrane region" description="Helical" evidence="6">
    <location>
        <begin position="94"/>
        <end position="115"/>
    </location>
</feature>
<feature type="transmembrane region" description="Helical" evidence="6">
    <location>
        <begin position="127"/>
        <end position="150"/>
    </location>
</feature>
<sequence>MVMDDNSNVFICKGCFSFGGKGRLLGVYTAGALFALAWWIFVDGLCTSESGLAGFEDWAGGIATTLGMIVISLIDKEALRGTDYDDHIPWRARLFLFLGFAMMAGGLAGSVAVLVVKYTSHMVEPPIPYLGVTDVIQTCLLMASAAILWVSQQERDSYYTL</sequence>
<evidence type="ECO:0000256" key="1">
    <source>
        <dbReference type="ARBA" id="ARBA00004141"/>
    </source>
</evidence>
<dbReference type="OrthoDB" id="268928at2759"/>
<dbReference type="GO" id="GO:0016020">
    <property type="term" value="C:membrane"/>
    <property type="evidence" value="ECO:0007669"/>
    <property type="project" value="UniProtKB-SubCell"/>
</dbReference>
<keyword evidence="4 6" id="KW-1133">Transmembrane helix</keyword>
<keyword evidence="8" id="KW-1185">Reference proteome</keyword>